<comment type="caution">
    <text evidence="1">The sequence shown here is derived from an EMBL/GenBank/DDBJ whole genome shotgun (WGS) entry which is preliminary data.</text>
</comment>
<name>A0ABN0F1T8_HAEPH</name>
<evidence type="ECO:0000313" key="1">
    <source>
        <dbReference type="EMBL" id="EIJ72861.1"/>
    </source>
</evidence>
<reference evidence="1 2" key="1">
    <citation type="submission" date="2012-02" db="EMBL/GenBank/DDBJ databases">
        <authorList>
            <person name="Harkins D.M."/>
            <person name="Madupu R."/>
            <person name="Durkin A.S."/>
            <person name="Torralba M."/>
            <person name="Methe B."/>
            <person name="Sutton G.G."/>
            <person name="Nelson K.E."/>
        </authorList>
    </citation>
    <scope>NUCLEOTIDE SEQUENCE [LARGE SCALE GENOMIC DNA]</scope>
    <source>
        <strain evidence="1 2">HK385</strain>
    </source>
</reference>
<dbReference type="GeneID" id="78223436"/>
<dbReference type="Proteomes" id="UP000003016">
    <property type="component" value="Unassembled WGS sequence"/>
</dbReference>
<dbReference type="RefSeq" id="WP_005705685.1">
    <property type="nucleotide sequence ID" value="NZ_AJSW01000008.1"/>
</dbReference>
<sequence>MMKKFTSNFVIKKTNDLVNKIYVRLFPSEILPETVENGPLVFHRNGNVSLNYNDEQVRNNIKKHMKSLEKITVEKH</sequence>
<protein>
    <submittedName>
        <fullName evidence="1">Uncharacterized protein</fullName>
    </submittedName>
</protein>
<keyword evidence="2" id="KW-1185">Reference proteome</keyword>
<accession>A0ABN0F1T8</accession>
<evidence type="ECO:0000313" key="2">
    <source>
        <dbReference type="Proteomes" id="UP000003016"/>
    </source>
</evidence>
<gene>
    <name evidence="1" type="ORF">HMPREF1050_0009</name>
</gene>
<proteinExistence type="predicted"/>
<dbReference type="EMBL" id="AJSW01000008">
    <property type="protein sequence ID" value="EIJ72861.1"/>
    <property type="molecule type" value="Genomic_DNA"/>
</dbReference>
<organism evidence="1 2">
    <name type="scientific">Haemophilus parahaemolyticus HK385</name>
    <dbReference type="NCBI Taxonomy" id="1095744"/>
    <lineage>
        <taxon>Bacteria</taxon>
        <taxon>Pseudomonadati</taxon>
        <taxon>Pseudomonadota</taxon>
        <taxon>Gammaproteobacteria</taxon>
        <taxon>Pasteurellales</taxon>
        <taxon>Pasteurellaceae</taxon>
        <taxon>Haemophilus</taxon>
    </lineage>
</organism>